<gene>
    <name evidence="2" type="ORF">ACFFH7_03860</name>
</gene>
<sequence length="192" mass="20668">MAEIVLFHSVLGLLPGVLSAADELRAGGHTVHTPDLYEGEVFDDMDTALARYQEIGVPEMIARTTRATQDLSDRLVCAGFSNGGVSAEFVAATRPGVIGAVLMHAALPLEMLAVPAWPSAVPVQVHYAKDDPWRQPGAVESLSASVRASGAAFELFEYPITGHLFADPGQPEYHEESARLLWQRTLAFVDTL</sequence>
<dbReference type="Proteomes" id="UP001589810">
    <property type="component" value="Unassembled WGS sequence"/>
</dbReference>
<keyword evidence="3" id="KW-1185">Reference proteome</keyword>
<comment type="caution">
    <text evidence="2">The sequence shown here is derived from an EMBL/GenBank/DDBJ whole genome shotgun (WGS) entry which is preliminary data.</text>
</comment>
<dbReference type="InterPro" id="IPR002925">
    <property type="entry name" value="Dienelactn_hydro"/>
</dbReference>
<dbReference type="InterPro" id="IPR051049">
    <property type="entry name" value="Dienelactone_hydrolase-like"/>
</dbReference>
<keyword evidence="2" id="KW-0378">Hydrolase</keyword>
<proteinExistence type="predicted"/>
<dbReference type="PANTHER" id="PTHR46623">
    <property type="entry name" value="CARBOXYMETHYLENEBUTENOLIDASE-RELATED"/>
    <property type="match status" value="1"/>
</dbReference>
<name>A0ABV6ML27_9PSEU</name>
<organism evidence="2 3">
    <name type="scientific">Kutzneria chonburiensis</name>
    <dbReference type="NCBI Taxonomy" id="1483604"/>
    <lineage>
        <taxon>Bacteria</taxon>
        <taxon>Bacillati</taxon>
        <taxon>Actinomycetota</taxon>
        <taxon>Actinomycetes</taxon>
        <taxon>Pseudonocardiales</taxon>
        <taxon>Pseudonocardiaceae</taxon>
        <taxon>Kutzneria</taxon>
    </lineage>
</organism>
<dbReference type="PANTHER" id="PTHR46623:SF6">
    <property type="entry name" value="ALPHA_BETA-HYDROLASES SUPERFAMILY PROTEIN"/>
    <property type="match status" value="1"/>
</dbReference>
<accession>A0ABV6ML27</accession>
<evidence type="ECO:0000313" key="2">
    <source>
        <dbReference type="EMBL" id="MFC0540601.1"/>
    </source>
</evidence>
<dbReference type="InterPro" id="IPR029058">
    <property type="entry name" value="AB_hydrolase_fold"/>
</dbReference>
<dbReference type="Pfam" id="PF01738">
    <property type="entry name" value="DLH"/>
    <property type="match status" value="1"/>
</dbReference>
<dbReference type="RefSeq" id="WP_273939404.1">
    <property type="nucleotide sequence ID" value="NZ_CP097263.1"/>
</dbReference>
<evidence type="ECO:0000313" key="3">
    <source>
        <dbReference type="Proteomes" id="UP001589810"/>
    </source>
</evidence>
<feature type="domain" description="Dienelactone hydrolase" evidence="1">
    <location>
        <begin position="4"/>
        <end position="190"/>
    </location>
</feature>
<reference evidence="2 3" key="1">
    <citation type="submission" date="2024-09" db="EMBL/GenBank/DDBJ databases">
        <authorList>
            <person name="Sun Q."/>
            <person name="Mori K."/>
        </authorList>
    </citation>
    <scope>NUCLEOTIDE SEQUENCE [LARGE SCALE GENOMIC DNA]</scope>
    <source>
        <strain evidence="2 3">TBRC 1432</strain>
    </source>
</reference>
<protein>
    <submittedName>
        <fullName evidence="2">Dienelactone hydrolase family protein</fullName>
        <ecNumber evidence="2">3.1.-.-</ecNumber>
    </submittedName>
</protein>
<dbReference type="SUPFAM" id="SSF53474">
    <property type="entry name" value="alpha/beta-Hydrolases"/>
    <property type="match status" value="1"/>
</dbReference>
<dbReference type="GO" id="GO:0016787">
    <property type="term" value="F:hydrolase activity"/>
    <property type="evidence" value="ECO:0007669"/>
    <property type="project" value="UniProtKB-KW"/>
</dbReference>
<evidence type="ECO:0000259" key="1">
    <source>
        <dbReference type="Pfam" id="PF01738"/>
    </source>
</evidence>
<dbReference type="EC" id="3.1.-.-" evidence="2"/>
<dbReference type="EMBL" id="JBHLUD010000001">
    <property type="protein sequence ID" value="MFC0540601.1"/>
    <property type="molecule type" value="Genomic_DNA"/>
</dbReference>
<dbReference type="Gene3D" id="3.40.50.1820">
    <property type="entry name" value="alpha/beta hydrolase"/>
    <property type="match status" value="1"/>
</dbReference>